<evidence type="ECO:0000256" key="1">
    <source>
        <dbReference type="ARBA" id="ARBA00038158"/>
    </source>
</evidence>
<dbReference type="InterPro" id="IPR029063">
    <property type="entry name" value="SAM-dependent_MTases_sf"/>
</dbReference>
<comment type="caution">
    <text evidence="3">The sequence shown here is derived from an EMBL/GenBank/DDBJ whole genome shotgun (WGS) entry which is preliminary data.</text>
</comment>
<keyword evidence="4" id="KW-1185">Reference proteome</keyword>
<sequence>MSFALKRKAQSPIPEAKSPTVQSPKGQAKSPTPGPASPTPGPASPTPGPVSPTPGPVSPPAAQSDEPTELLPGAHWGELDVPDDNDSTLGDSDVESSTASISSTIMQYRTIKGRTYHNDAVSDNEYWGPNDAKAMEVMDIYHHAMTLILDEKLYTAPLSKDIKNALDVGTGTGLWAIDFADEFPNCTVIGTDISPIQPSWVPPNLQFNIDDATREWTYQPDFFDYIHIRWLCGTIKDWTSLYKEAYRCLKPGGWIEHMDGEVNTRCFDGTMPKKSATYQWGQLWGEIQRKTGVIFHMVESGSMENGIKEAGFTNIQIEDFMTPTTPWPTDEKQRQIGLYQSVALMSDVEGFLTYFFGQVMGWADNEMANFAASLRREYKECKIHANIVWRVVRAQKPLDA</sequence>
<dbReference type="CDD" id="cd02440">
    <property type="entry name" value="AdoMet_MTases"/>
    <property type="match status" value="1"/>
</dbReference>
<keyword evidence="3" id="KW-0808">Transferase</keyword>
<organism evidence="3 4">
    <name type="scientific">Neurospora intermedia</name>
    <dbReference type="NCBI Taxonomy" id="5142"/>
    <lineage>
        <taxon>Eukaryota</taxon>
        <taxon>Fungi</taxon>
        <taxon>Dikarya</taxon>
        <taxon>Ascomycota</taxon>
        <taxon>Pezizomycotina</taxon>
        <taxon>Sordariomycetes</taxon>
        <taxon>Sordariomycetidae</taxon>
        <taxon>Sordariales</taxon>
        <taxon>Sordariaceae</taxon>
        <taxon>Neurospora</taxon>
    </lineage>
</organism>
<dbReference type="PANTHER" id="PTHR43591:SF10">
    <property type="entry name" value="ABC TRANSMEMBRANE TYPE-1 DOMAIN-CONTAINING PROTEIN-RELATED"/>
    <property type="match status" value="1"/>
</dbReference>
<evidence type="ECO:0000256" key="2">
    <source>
        <dbReference type="SAM" id="MobiDB-lite"/>
    </source>
</evidence>
<dbReference type="Pfam" id="PF13489">
    <property type="entry name" value="Methyltransf_23"/>
    <property type="match status" value="1"/>
</dbReference>
<dbReference type="PANTHER" id="PTHR43591">
    <property type="entry name" value="METHYLTRANSFERASE"/>
    <property type="match status" value="1"/>
</dbReference>
<dbReference type="SUPFAM" id="SSF53335">
    <property type="entry name" value="S-adenosyl-L-methionine-dependent methyltransferases"/>
    <property type="match status" value="1"/>
</dbReference>
<protein>
    <submittedName>
        <fullName evidence="3">S-adenosyl-L-methionine-dependent methyltransferase</fullName>
    </submittedName>
</protein>
<dbReference type="GO" id="GO:0008168">
    <property type="term" value="F:methyltransferase activity"/>
    <property type="evidence" value="ECO:0007669"/>
    <property type="project" value="UniProtKB-KW"/>
</dbReference>
<dbReference type="GO" id="GO:0032259">
    <property type="term" value="P:methylation"/>
    <property type="evidence" value="ECO:0007669"/>
    <property type="project" value="UniProtKB-KW"/>
</dbReference>
<reference evidence="3 4" key="1">
    <citation type="submission" date="2023-09" db="EMBL/GenBank/DDBJ databases">
        <title>Multi-omics analysis of a traditional fermented food reveals byproduct-associated fungal strains for waste-to-food upcycling.</title>
        <authorList>
            <consortium name="Lawrence Berkeley National Laboratory"/>
            <person name="Rekdal V.M."/>
            <person name="Villalobos-Escobedo J.M."/>
            <person name="Rodriguez-Valeron N."/>
            <person name="Garcia M.O."/>
            <person name="Vasquez D.P."/>
            <person name="Damayanti I."/>
            <person name="Sorensen P.M."/>
            <person name="Baidoo E.E."/>
            <person name="De Carvalho A.C."/>
            <person name="Riley R."/>
            <person name="Lipzen A."/>
            <person name="He G."/>
            <person name="Yan M."/>
            <person name="Haridas S."/>
            <person name="Daum C."/>
            <person name="Yoshinaga Y."/>
            <person name="Ng V."/>
            <person name="Grigoriev I.V."/>
            <person name="Munk R."/>
            <person name="Nuraida L."/>
            <person name="Wijaya C.H."/>
            <person name="Morales P.-C."/>
            <person name="Keasling J.D."/>
        </authorList>
    </citation>
    <scope>NUCLEOTIDE SEQUENCE [LARGE SCALE GENOMIC DNA]</scope>
    <source>
        <strain evidence="3 4">FGSC 2613</strain>
    </source>
</reference>
<dbReference type="Gene3D" id="3.40.50.150">
    <property type="entry name" value="Vaccinia Virus protein VP39"/>
    <property type="match status" value="1"/>
</dbReference>
<comment type="similarity">
    <text evidence="1">Belongs to the methyltransferase superfamily. LaeA methyltransferase family.</text>
</comment>
<evidence type="ECO:0000313" key="4">
    <source>
        <dbReference type="Proteomes" id="UP001451303"/>
    </source>
</evidence>
<dbReference type="Proteomes" id="UP001451303">
    <property type="component" value="Unassembled WGS sequence"/>
</dbReference>
<dbReference type="EMBL" id="JAVLET010000018">
    <property type="protein sequence ID" value="KAL0465238.1"/>
    <property type="molecule type" value="Genomic_DNA"/>
</dbReference>
<evidence type="ECO:0000313" key="3">
    <source>
        <dbReference type="EMBL" id="KAL0465238.1"/>
    </source>
</evidence>
<feature type="region of interest" description="Disordered" evidence="2">
    <location>
        <begin position="1"/>
        <end position="100"/>
    </location>
</feature>
<feature type="compositionally biased region" description="Polar residues" evidence="2">
    <location>
        <begin position="87"/>
        <end position="100"/>
    </location>
</feature>
<keyword evidence="3" id="KW-0489">Methyltransferase</keyword>
<feature type="compositionally biased region" description="Pro residues" evidence="2">
    <location>
        <begin position="32"/>
        <end position="59"/>
    </location>
</feature>
<gene>
    <name evidence="3" type="ORF">QR685DRAFT_558139</name>
</gene>
<accession>A0ABR3CYT4</accession>
<name>A0ABR3CYT4_NEUIN</name>
<proteinExistence type="inferred from homology"/>